<dbReference type="EMBL" id="CAJVPV010019357">
    <property type="protein sequence ID" value="CAG8710853.1"/>
    <property type="molecule type" value="Genomic_DNA"/>
</dbReference>
<feature type="region of interest" description="Disordered" evidence="1">
    <location>
        <begin position="106"/>
        <end position="154"/>
    </location>
</feature>
<feature type="compositionally biased region" description="Polar residues" evidence="1">
    <location>
        <begin position="109"/>
        <end position="125"/>
    </location>
</feature>
<reference evidence="2" key="1">
    <citation type="submission" date="2021-06" db="EMBL/GenBank/DDBJ databases">
        <authorList>
            <person name="Kallberg Y."/>
            <person name="Tangrot J."/>
            <person name="Rosling A."/>
        </authorList>
    </citation>
    <scope>NUCLEOTIDE SEQUENCE</scope>
    <source>
        <strain evidence="2">CL551</strain>
    </source>
</reference>
<feature type="non-terminal residue" evidence="2">
    <location>
        <position position="171"/>
    </location>
</feature>
<evidence type="ECO:0000256" key="1">
    <source>
        <dbReference type="SAM" id="MobiDB-lite"/>
    </source>
</evidence>
<sequence length="171" mass="19009">MAIVIKMEQSCALEDKTVRLYNLLVACWQPTIPHRCNILGKLMMRRLNTVARLRMNDIVLIDRIACVVANVTGIGQIKRNVNPEISRDAETEIVEDDNKLMKVKLAKEQQPTNSSTNLAGETQPSNTPPPVTANCNAESKKSKMKESPSASQNSATDIQLVMKIGCMMVLW</sequence>
<dbReference type="Proteomes" id="UP000789342">
    <property type="component" value="Unassembled WGS sequence"/>
</dbReference>
<keyword evidence="3" id="KW-1185">Reference proteome</keyword>
<evidence type="ECO:0000313" key="3">
    <source>
        <dbReference type="Proteomes" id="UP000789342"/>
    </source>
</evidence>
<organism evidence="2 3">
    <name type="scientific">Acaulospora morrowiae</name>
    <dbReference type="NCBI Taxonomy" id="94023"/>
    <lineage>
        <taxon>Eukaryota</taxon>
        <taxon>Fungi</taxon>
        <taxon>Fungi incertae sedis</taxon>
        <taxon>Mucoromycota</taxon>
        <taxon>Glomeromycotina</taxon>
        <taxon>Glomeromycetes</taxon>
        <taxon>Diversisporales</taxon>
        <taxon>Acaulosporaceae</taxon>
        <taxon>Acaulospora</taxon>
    </lineage>
</organism>
<proteinExistence type="predicted"/>
<protein>
    <submittedName>
        <fullName evidence="2">6276_t:CDS:1</fullName>
    </submittedName>
</protein>
<evidence type="ECO:0000313" key="2">
    <source>
        <dbReference type="EMBL" id="CAG8710853.1"/>
    </source>
</evidence>
<dbReference type="AlphaFoldDB" id="A0A9N9HWX9"/>
<comment type="caution">
    <text evidence="2">The sequence shown here is derived from an EMBL/GenBank/DDBJ whole genome shotgun (WGS) entry which is preliminary data.</text>
</comment>
<name>A0A9N9HWX9_9GLOM</name>
<accession>A0A9N9HWX9</accession>
<gene>
    <name evidence="2" type="ORF">AMORRO_LOCUS12680</name>
</gene>